<dbReference type="EMBL" id="BGZK01003884">
    <property type="protein sequence ID" value="GBP05296.1"/>
    <property type="molecule type" value="Genomic_DNA"/>
</dbReference>
<comment type="caution">
    <text evidence="1">The sequence shown here is derived from an EMBL/GenBank/DDBJ whole genome shotgun (WGS) entry which is preliminary data.</text>
</comment>
<evidence type="ECO:0000313" key="1">
    <source>
        <dbReference type="EMBL" id="GBP05296.1"/>
    </source>
</evidence>
<proteinExistence type="predicted"/>
<protein>
    <submittedName>
        <fullName evidence="1">Uncharacterized protein</fullName>
    </submittedName>
</protein>
<name>A0A4C1STP1_EUMVA</name>
<keyword evidence="2" id="KW-1185">Reference proteome</keyword>
<organism evidence="1 2">
    <name type="scientific">Eumeta variegata</name>
    <name type="common">Bagworm moth</name>
    <name type="synonym">Eumeta japonica</name>
    <dbReference type="NCBI Taxonomy" id="151549"/>
    <lineage>
        <taxon>Eukaryota</taxon>
        <taxon>Metazoa</taxon>
        <taxon>Ecdysozoa</taxon>
        <taxon>Arthropoda</taxon>
        <taxon>Hexapoda</taxon>
        <taxon>Insecta</taxon>
        <taxon>Pterygota</taxon>
        <taxon>Neoptera</taxon>
        <taxon>Endopterygota</taxon>
        <taxon>Lepidoptera</taxon>
        <taxon>Glossata</taxon>
        <taxon>Ditrysia</taxon>
        <taxon>Tineoidea</taxon>
        <taxon>Psychidae</taxon>
        <taxon>Oiketicinae</taxon>
        <taxon>Eumeta</taxon>
    </lineage>
</organism>
<reference evidence="1 2" key="1">
    <citation type="journal article" date="2019" name="Commun. Biol.">
        <title>The bagworm genome reveals a unique fibroin gene that provides high tensile strength.</title>
        <authorList>
            <person name="Kono N."/>
            <person name="Nakamura H."/>
            <person name="Ohtoshi R."/>
            <person name="Tomita M."/>
            <person name="Numata K."/>
            <person name="Arakawa K."/>
        </authorList>
    </citation>
    <scope>NUCLEOTIDE SEQUENCE [LARGE SCALE GENOMIC DNA]</scope>
</reference>
<sequence length="80" mass="8610">MLKVYVNRRHRVTACFDSAAPPRRVSGNSLWASSMVVDNHHAASADGNISILRDLFDLSWGSPGGESSIYYAWSPDGGGA</sequence>
<dbReference type="AlphaFoldDB" id="A0A4C1STP1"/>
<evidence type="ECO:0000313" key="2">
    <source>
        <dbReference type="Proteomes" id="UP000299102"/>
    </source>
</evidence>
<dbReference type="Proteomes" id="UP000299102">
    <property type="component" value="Unassembled WGS sequence"/>
</dbReference>
<gene>
    <name evidence="1" type="ORF">EVAR_67619_1</name>
</gene>
<accession>A0A4C1STP1</accession>